<evidence type="ECO:0000313" key="7">
    <source>
        <dbReference type="EMBL" id="KAJ8613633.1"/>
    </source>
</evidence>
<dbReference type="Gene3D" id="3.30.40.10">
    <property type="entry name" value="Zinc/RING finger domain, C3HC4 (zinc finger)"/>
    <property type="match status" value="1"/>
</dbReference>
<dbReference type="EMBL" id="JAQMWT010000521">
    <property type="protein sequence ID" value="KAJ8600481.1"/>
    <property type="molecule type" value="Genomic_DNA"/>
</dbReference>
<keyword evidence="8" id="KW-1185">Reference proteome</keyword>
<feature type="region of interest" description="Disordered" evidence="4">
    <location>
        <begin position="93"/>
        <end position="112"/>
    </location>
</feature>
<gene>
    <name evidence="6" type="ORF">CTAYLR_004422</name>
    <name evidence="7" type="ORF">CTAYLR_004474</name>
</gene>
<evidence type="ECO:0000256" key="4">
    <source>
        <dbReference type="SAM" id="MobiDB-lite"/>
    </source>
</evidence>
<dbReference type="Proteomes" id="UP001230188">
    <property type="component" value="Unassembled WGS sequence"/>
</dbReference>
<protein>
    <recommendedName>
        <fullName evidence="5">U-box domain-containing protein</fullName>
    </recommendedName>
</protein>
<evidence type="ECO:0000313" key="8">
    <source>
        <dbReference type="Proteomes" id="UP001230188"/>
    </source>
</evidence>
<dbReference type="InterPro" id="IPR001611">
    <property type="entry name" value="Leu-rich_rpt"/>
</dbReference>
<comment type="subcellular location">
    <subcellularLocation>
        <location evidence="1">Cytoplasm</location>
        <location evidence="1">Cytoskeleton</location>
    </subcellularLocation>
</comment>
<dbReference type="Gene3D" id="3.80.10.10">
    <property type="entry name" value="Ribonuclease Inhibitor"/>
    <property type="match status" value="2"/>
</dbReference>
<dbReference type="GO" id="GO:0016567">
    <property type="term" value="P:protein ubiquitination"/>
    <property type="evidence" value="ECO:0007669"/>
    <property type="project" value="InterPro"/>
</dbReference>
<dbReference type="PANTHER" id="PTHR24107:SF2">
    <property type="entry name" value="NLR FAMILY CARD DOMAIN CONTAINING 3"/>
    <property type="match status" value="1"/>
</dbReference>
<dbReference type="EMBL" id="JAQMWT010000025">
    <property type="protein sequence ID" value="KAJ8613633.1"/>
    <property type="molecule type" value="Genomic_DNA"/>
</dbReference>
<evidence type="ECO:0000256" key="2">
    <source>
        <dbReference type="ARBA" id="ARBA00022490"/>
    </source>
</evidence>
<evidence type="ECO:0000256" key="1">
    <source>
        <dbReference type="ARBA" id="ARBA00004245"/>
    </source>
</evidence>
<dbReference type="Pfam" id="PF13516">
    <property type="entry name" value="LRR_6"/>
    <property type="match status" value="5"/>
</dbReference>
<proteinExistence type="predicted"/>
<keyword evidence="3" id="KW-0206">Cytoskeleton</keyword>
<dbReference type="GO" id="GO:0004842">
    <property type="term" value="F:ubiquitin-protein transferase activity"/>
    <property type="evidence" value="ECO:0007669"/>
    <property type="project" value="InterPro"/>
</dbReference>
<sequence length="284" mass="31163">MMVSTTLGEIKEEEEIPPDEFKCPLTLEVMEDPVTLFTETGRCFERSELERWLARYPKRDPISNIEHCEPLRFAPNRPLKSAIDRWRSAGHSRHLEALPEKTPPEPIDESRVPVDAPVLDDETTELKLDGVKDVGRLASTLGTRETALTSLSLEGNDVGDEGVSVLAACLGKSKITSLDLRGNRVGDVGAARIAANLGNLTNLNLSLNNIGDRGARVISAALGTNCALQTLGLMWNNIGDEGAIHLKVALETNHTLSTLRLGFNRIGPALRADLRKLRRLKIYT</sequence>
<keyword evidence="2" id="KW-0963">Cytoplasm</keyword>
<dbReference type="PROSITE" id="PS51698">
    <property type="entry name" value="U_BOX"/>
    <property type="match status" value="1"/>
</dbReference>
<dbReference type="AlphaFoldDB" id="A0AAD7UNY9"/>
<dbReference type="InterPro" id="IPR013083">
    <property type="entry name" value="Znf_RING/FYVE/PHD"/>
</dbReference>
<evidence type="ECO:0000259" key="5">
    <source>
        <dbReference type="PROSITE" id="PS51698"/>
    </source>
</evidence>
<comment type="caution">
    <text evidence="7">The sequence shown here is derived from an EMBL/GenBank/DDBJ whole genome shotgun (WGS) entry which is preliminary data.</text>
</comment>
<dbReference type="InterPro" id="IPR003613">
    <property type="entry name" value="Ubox_domain"/>
</dbReference>
<dbReference type="SUPFAM" id="SSF52047">
    <property type="entry name" value="RNI-like"/>
    <property type="match status" value="1"/>
</dbReference>
<accession>A0AAD7UNY9</accession>
<dbReference type="InterPro" id="IPR052410">
    <property type="entry name" value="DRC5"/>
</dbReference>
<dbReference type="InterPro" id="IPR032675">
    <property type="entry name" value="LRR_dom_sf"/>
</dbReference>
<dbReference type="SMART" id="SM00504">
    <property type="entry name" value="Ubox"/>
    <property type="match status" value="1"/>
</dbReference>
<name>A0AAD7UNY9_9STRA</name>
<feature type="domain" description="U-box" evidence="5">
    <location>
        <begin position="16"/>
        <end position="93"/>
    </location>
</feature>
<reference evidence="7" key="1">
    <citation type="submission" date="2023-01" db="EMBL/GenBank/DDBJ databases">
        <title>Metagenome sequencing of chrysophaentin producing Chrysophaeum taylorii.</title>
        <authorList>
            <person name="Davison J."/>
            <person name="Bewley C."/>
        </authorList>
    </citation>
    <scope>NUCLEOTIDE SEQUENCE</scope>
    <source>
        <strain evidence="7">NIES-1699</strain>
    </source>
</reference>
<dbReference type="SUPFAM" id="SSF57850">
    <property type="entry name" value="RING/U-box"/>
    <property type="match status" value="1"/>
</dbReference>
<dbReference type="PANTHER" id="PTHR24107">
    <property type="entry name" value="YNEIN REGULATORY COMPLEX SUBUNIT 5"/>
    <property type="match status" value="1"/>
</dbReference>
<evidence type="ECO:0000256" key="3">
    <source>
        <dbReference type="ARBA" id="ARBA00023212"/>
    </source>
</evidence>
<dbReference type="SMART" id="SM00368">
    <property type="entry name" value="LRR_RI"/>
    <property type="match status" value="4"/>
</dbReference>
<dbReference type="Pfam" id="PF04564">
    <property type="entry name" value="U-box"/>
    <property type="match status" value="1"/>
</dbReference>
<evidence type="ECO:0000313" key="6">
    <source>
        <dbReference type="EMBL" id="KAJ8600481.1"/>
    </source>
</evidence>
<organism evidence="7 8">
    <name type="scientific">Chrysophaeum taylorii</name>
    <dbReference type="NCBI Taxonomy" id="2483200"/>
    <lineage>
        <taxon>Eukaryota</taxon>
        <taxon>Sar</taxon>
        <taxon>Stramenopiles</taxon>
        <taxon>Ochrophyta</taxon>
        <taxon>Pelagophyceae</taxon>
        <taxon>Pelagomonadales</taxon>
        <taxon>Pelagomonadaceae</taxon>
        <taxon>Chrysophaeum</taxon>
    </lineage>
</organism>
<dbReference type="GO" id="GO:0005856">
    <property type="term" value="C:cytoskeleton"/>
    <property type="evidence" value="ECO:0007669"/>
    <property type="project" value="UniProtKB-SubCell"/>
</dbReference>